<dbReference type="OrthoDB" id="9795587at2"/>
<dbReference type="InterPro" id="IPR000572">
    <property type="entry name" value="OxRdtase_Mopterin-bd_dom"/>
</dbReference>
<sequence>MSDTPKSGLNLTRRRLIGLGGATAASLVLSGCDQFDFLGQRDHPVRDVLERANDLTYRVQRMLLGQNALAREYSPSEIRQGQRPNGSVDPTADDYLALKAGDFANYRLSITGLVERPQAYSLAELRNMPAQSQITRHDCVEGWSCIAKWTGTRLAPVLDAAGVRPEARFVVFHCYDRMPAGLAQPQPYYESCDLVDARHPQTILAYGLNDQVLPVSNGAPLRVRIERALGYKQPKYVHTIELVESFAAIQGGKGGYWEDNGYDWYGGI</sequence>
<name>A0A1K2HW71_9HYPH</name>
<dbReference type="AlphaFoldDB" id="A0A1K2HW71"/>
<dbReference type="SUPFAM" id="SSF56524">
    <property type="entry name" value="Oxidoreductase molybdopterin-binding domain"/>
    <property type="match status" value="1"/>
</dbReference>
<dbReference type="Pfam" id="PF00174">
    <property type="entry name" value="Oxidored_molyb"/>
    <property type="match status" value="1"/>
</dbReference>
<protein>
    <submittedName>
        <fullName evidence="2">Sulfoxide reductase catalytic subunit YedY</fullName>
    </submittedName>
</protein>
<dbReference type="RefSeq" id="WP_072340422.1">
    <property type="nucleotide sequence ID" value="NZ_FPKU01000001.1"/>
</dbReference>
<dbReference type="Gene3D" id="3.90.420.10">
    <property type="entry name" value="Oxidoreductase, molybdopterin-binding domain"/>
    <property type="match status" value="1"/>
</dbReference>
<proteinExistence type="predicted"/>
<dbReference type="Proteomes" id="UP000183447">
    <property type="component" value="Unassembled WGS sequence"/>
</dbReference>
<reference evidence="2 3" key="1">
    <citation type="submission" date="2016-11" db="EMBL/GenBank/DDBJ databases">
        <authorList>
            <person name="Jaros S."/>
            <person name="Januszkiewicz K."/>
            <person name="Wedrychowicz H."/>
        </authorList>
    </citation>
    <scope>NUCLEOTIDE SEQUENCE [LARGE SCALE GENOMIC DNA]</scope>
    <source>
        <strain evidence="2 3">ATCC 23634</strain>
    </source>
</reference>
<evidence type="ECO:0000313" key="2">
    <source>
        <dbReference type="EMBL" id="SFZ83202.1"/>
    </source>
</evidence>
<dbReference type="InterPro" id="IPR036374">
    <property type="entry name" value="OxRdtase_Mopterin-bd_sf"/>
</dbReference>
<organism evidence="2 3">
    <name type="scientific">Devosia enhydra</name>
    <dbReference type="NCBI Taxonomy" id="665118"/>
    <lineage>
        <taxon>Bacteria</taxon>
        <taxon>Pseudomonadati</taxon>
        <taxon>Pseudomonadota</taxon>
        <taxon>Alphaproteobacteria</taxon>
        <taxon>Hyphomicrobiales</taxon>
        <taxon>Devosiaceae</taxon>
        <taxon>Devosia</taxon>
    </lineage>
</organism>
<dbReference type="PANTHER" id="PTHR43032:SF2">
    <property type="entry name" value="BLL0505 PROTEIN"/>
    <property type="match status" value="1"/>
</dbReference>
<dbReference type="EMBL" id="FPKU01000001">
    <property type="protein sequence ID" value="SFZ83202.1"/>
    <property type="molecule type" value="Genomic_DNA"/>
</dbReference>
<evidence type="ECO:0000259" key="1">
    <source>
        <dbReference type="Pfam" id="PF00174"/>
    </source>
</evidence>
<dbReference type="PROSITE" id="PS51257">
    <property type="entry name" value="PROKAR_LIPOPROTEIN"/>
    <property type="match status" value="1"/>
</dbReference>
<accession>A0A1K2HW71</accession>
<evidence type="ECO:0000313" key="3">
    <source>
        <dbReference type="Proteomes" id="UP000183447"/>
    </source>
</evidence>
<gene>
    <name evidence="2" type="ORF">SAMN02983003_1514</name>
</gene>
<dbReference type="PANTHER" id="PTHR43032">
    <property type="entry name" value="PROTEIN-METHIONINE-SULFOXIDE REDUCTASE"/>
    <property type="match status" value="1"/>
</dbReference>
<keyword evidence="3" id="KW-1185">Reference proteome</keyword>
<dbReference type="STRING" id="665118.SAMN02983003_1514"/>
<feature type="domain" description="Oxidoreductase molybdopterin-binding" evidence="1">
    <location>
        <begin position="102"/>
        <end position="244"/>
    </location>
</feature>